<name>A0A346D461_9HYME</name>
<keyword evidence="7 10" id="KW-0472">Membrane</keyword>
<accession>A0A346D461</accession>
<evidence type="ECO:0000256" key="3">
    <source>
        <dbReference type="ARBA" id="ARBA00022606"/>
    </source>
</evidence>
<feature type="transmembrane region" description="Helical" evidence="10">
    <location>
        <begin position="71"/>
        <end position="90"/>
    </location>
</feature>
<evidence type="ECO:0000256" key="5">
    <source>
        <dbReference type="ARBA" id="ARBA00022725"/>
    </source>
</evidence>
<keyword evidence="4 10" id="KW-0812">Transmembrane</keyword>
<keyword evidence="9" id="KW-0807">Transducer</keyword>
<dbReference type="GO" id="GO:0007165">
    <property type="term" value="P:signal transduction"/>
    <property type="evidence" value="ECO:0007669"/>
    <property type="project" value="UniProtKB-KW"/>
</dbReference>
<comment type="subcellular location">
    <subcellularLocation>
        <location evidence="1">Cell membrane</location>
        <topology evidence="1">Multi-pass membrane protein</topology>
    </subcellularLocation>
</comment>
<evidence type="ECO:0000256" key="4">
    <source>
        <dbReference type="ARBA" id="ARBA00022692"/>
    </source>
</evidence>
<feature type="transmembrane region" description="Helical" evidence="10">
    <location>
        <begin position="186"/>
        <end position="210"/>
    </location>
</feature>
<keyword evidence="6 10" id="KW-1133">Transmembrane helix</keyword>
<protein>
    <submittedName>
        <fullName evidence="11">Odorant receptor</fullName>
    </submittedName>
</protein>
<evidence type="ECO:0000256" key="7">
    <source>
        <dbReference type="ARBA" id="ARBA00023136"/>
    </source>
</evidence>
<dbReference type="GO" id="GO:0005886">
    <property type="term" value="C:plasma membrane"/>
    <property type="evidence" value="ECO:0007669"/>
    <property type="project" value="UniProtKB-SubCell"/>
</dbReference>
<dbReference type="PANTHER" id="PTHR21137:SF35">
    <property type="entry name" value="ODORANT RECEPTOR 19A-RELATED"/>
    <property type="match status" value="1"/>
</dbReference>
<evidence type="ECO:0000256" key="6">
    <source>
        <dbReference type="ARBA" id="ARBA00022989"/>
    </source>
</evidence>
<dbReference type="AlphaFoldDB" id="A0A346D461"/>
<keyword evidence="5" id="KW-0552">Olfaction</keyword>
<evidence type="ECO:0000256" key="9">
    <source>
        <dbReference type="ARBA" id="ARBA00023224"/>
    </source>
</evidence>
<sequence>MAVATEDFDMDDDIKQARSLFELNKRVFAILGVWPVHSTYRKFSVWIIYLLFHLTLLLADLVHQFGDLEGVVLNLTESTFSVMVCCKMLVMRFSRTLVTLMVRIIDGVDLKFFDNHEELQTYLGYNRIAKTFFKLWLTMGIVTAISFNLKCLEPRLKSALRNESLPYVLPHRTRVFFEVTEPSTFWLIWLYQCPMAILSIYLAATIGYVFSLILHVCGKLSVLVVRIKRLDLATIEKDEAFRAAVFRDILEKHLDILEMAQDINGVFGLVLLEELFSCTLLIGLTSYNVIQNVDLEETGLFFTYLSYGCTMLVLIYGYCVAGEYLITERRNS</sequence>
<evidence type="ECO:0000256" key="2">
    <source>
        <dbReference type="ARBA" id="ARBA00022475"/>
    </source>
</evidence>
<keyword evidence="8 11" id="KW-0675">Receptor</keyword>
<dbReference type="GO" id="GO:0005549">
    <property type="term" value="F:odorant binding"/>
    <property type="evidence" value="ECO:0007669"/>
    <property type="project" value="InterPro"/>
</dbReference>
<dbReference type="PANTHER" id="PTHR21137">
    <property type="entry name" value="ODORANT RECEPTOR"/>
    <property type="match status" value="1"/>
</dbReference>
<proteinExistence type="evidence at transcript level"/>
<keyword evidence="3" id="KW-0716">Sensory transduction</keyword>
<reference evidence="11" key="1">
    <citation type="journal article" date="2018" name="Insect Mol. Biol.">
        <title>An odorant receptor mediates the attractiveness of cis-jasmone to Campoletis chlorideae, the endoparasitoid of Helicoverpa armigera.</title>
        <authorList>
            <person name="Sun Y.L."/>
            <person name="Dong J.F."/>
            <person name="Ning C."/>
            <person name="Ding P.P."/>
            <person name="Huang L.Q."/>
            <person name="Sun J.G."/>
            <person name="Wang C.Z."/>
        </authorList>
    </citation>
    <scope>NUCLEOTIDE SEQUENCE</scope>
    <source>
        <strain evidence="11">CchlOR113</strain>
    </source>
</reference>
<organism evidence="11">
    <name type="scientific">Campoletis chlorideae</name>
    <dbReference type="NCBI Taxonomy" id="219166"/>
    <lineage>
        <taxon>Eukaryota</taxon>
        <taxon>Metazoa</taxon>
        <taxon>Ecdysozoa</taxon>
        <taxon>Arthropoda</taxon>
        <taxon>Hexapoda</taxon>
        <taxon>Insecta</taxon>
        <taxon>Pterygota</taxon>
        <taxon>Neoptera</taxon>
        <taxon>Endopterygota</taxon>
        <taxon>Hymenoptera</taxon>
        <taxon>Apocrita</taxon>
        <taxon>Ichneumonoidea</taxon>
        <taxon>Ichneumonidae</taxon>
        <taxon>Campopleginae</taxon>
        <taxon>Dusona group</taxon>
        <taxon>Campoletis</taxon>
    </lineage>
</organism>
<dbReference type="InterPro" id="IPR004117">
    <property type="entry name" value="7tm6_olfct_rcpt"/>
</dbReference>
<feature type="transmembrane region" description="Helical" evidence="10">
    <location>
        <begin position="43"/>
        <end position="65"/>
    </location>
</feature>
<evidence type="ECO:0000256" key="1">
    <source>
        <dbReference type="ARBA" id="ARBA00004651"/>
    </source>
</evidence>
<reference evidence="11" key="2">
    <citation type="submission" date="2018-01" db="EMBL/GenBank/DDBJ databases">
        <authorList>
            <person name="Gaut B.S."/>
            <person name="Morton B.R."/>
            <person name="Clegg M.T."/>
            <person name="Duvall M.R."/>
        </authorList>
    </citation>
    <scope>NUCLEOTIDE SEQUENCE</scope>
    <source>
        <strain evidence="11">CchlOR113</strain>
    </source>
</reference>
<dbReference type="GO" id="GO:0004984">
    <property type="term" value="F:olfactory receptor activity"/>
    <property type="evidence" value="ECO:0007669"/>
    <property type="project" value="InterPro"/>
</dbReference>
<feature type="transmembrane region" description="Helical" evidence="10">
    <location>
        <begin position="132"/>
        <end position="149"/>
    </location>
</feature>
<evidence type="ECO:0000313" key="11">
    <source>
        <dbReference type="EMBL" id="AXM05231.1"/>
    </source>
</evidence>
<evidence type="ECO:0000256" key="10">
    <source>
        <dbReference type="SAM" id="Phobius"/>
    </source>
</evidence>
<feature type="transmembrane region" description="Helical" evidence="10">
    <location>
        <begin position="304"/>
        <end position="326"/>
    </location>
</feature>
<dbReference type="Pfam" id="PF02949">
    <property type="entry name" value="7tm_6"/>
    <property type="match status" value="1"/>
</dbReference>
<feature type="transmembrane region" description="Helical" evidence="10">
    <location>
        <begin position="266"/>
        <end position="284"/>
    </location>
</feature>
<keyword evidence="2" id="KW-1003">Cell membrane</keyword>
<evidence type="ECO:0000256" key="8">
    <source>
        <dbReference type="ARBA" id="ARBA00023170"/>
    </source>
</evidence>
<dbReference type="EMBL" id="MG859403">
    <property type="protein sequence ID" value="AXM05231.1"/>
    <property type="molecule type" value="mRNA"/>
</dbReference>